<comment type="caution">
    <text evidence="1">The sequence shown here is derived from an EMBL/GenBank/DDBJ whole genome shotgun (WGS) entry which is preliminary data.</text>
</comment>
<organism evidence="1 2">
    <name type="scientific">Candidatus Eisenbergiella merdipullorum</name>
    <dbReference type="NCBI Taxonomy" id="2838553"/>
    <lineage>
        <taxon>Bacteria</taxon>
        <taxon>Bacillati</taxon>
        <taxon>Bacillota</taxon>
        <taxon>Clostridia</taxon>
        <taxon>Lachnospirales</taxon>
        <taxon>Lachnospiraceae</taxon>
        <taxon>Eisenbergiella</taxon>
    </lineage>
</organism>
<proteinExistence type="predicted"/>
<evidence type="ECO:0000313" key="2">
    <source>
        <dbReference type="Proteomes" id="UP000886858"/>
    </source>
</evidence>
<protein>
    <submittedName>
        <fullName evidence="1">Uncharacterized protein</fullName>
    </submittedName>
</protein>
<dbReference type="EMBL" id="DWYY01000052">
    <property type="protein sequence ID" value="HJA92424.1"/>
    <property type="molecule type" value="Genomic_DNA"/>
</dbReference>
<dbReference type="Proteomes" id="UP000886858">
    <property type="component" value="Unassembled WGS sequence"/>
</dbReference>
<reference evidence="1" key="2">
    <citation type="submission" date="2021-04" db="EMBL/GenBank/DDBJ databases">
        <authorList>
            <person name="Gilroy R."/>
        </authorList>
    </citation>
    <scope>NUCLEOTIDE SEQUENCE</scope>
    <source>
        <strain evidence="1">CHK179-7159</strain>
    </source>
</reference>
<evidence type="ECO:0000313" key="1">
    <source>
        <dbReference type="EMBL" id="HJA92424.1"/>
    </source>
</evidence>
<dbReference type="AlphaFoldDB" id="A0A9D2I5W3"/>
<sequence length="148" mass="16426">MKNDKGREVLMRKKKRRRRKRLLILFFVLICLLAAGVPLFLFRQRSMNAAREAVQISAGENEEITYARISMIVGNEIEVSILNRDPSEQAGAAYTETGETGSWQIPVGTDVITSLGVTTTFSRLSAGDVIAVLTEAGTDNILKIWIVQ</sequence>
<gene>
    <name evidence="1" type="ORF">H9717_04810</name>
</gene>
<reference evidence="1" key="1">
    <citation type="journal article" date="2021" name="PeerJ">
        <title>Extensive microbial diversity within the chicken gut microbiome revealed by metagenomics and culture.</title>
        <authorList>
            <person name="Gilroy R."/>
            <person name="Ravi A."/>
            <person name="Getino M."/>
            <person name="Pursley I."/>
            <person name="Horton D.L."/>
            <person name="Alikhan N.F."/>
            <person name="Baker D."/>
            <person name="Gharbi K."/>
            <person name="Hall N."/>
            <person name="Watson M."/>
            <person name="Adriaenssens E.M."/>
            <person name="Foster-Nyarko E."/>
            <person name="Jarju S."/>
            <person name="Secka A."/>
            <person name="Antonio M."/>
            <person name="Oren A."/>
            <person name="Chaudhuri R.R."/>
            <person name="La Ragione R."/>
            <person name="Hildebrand F."/>
            <person name="Pallen M.J."/>
        </authorList>
    </citation>
    <scope>NUCLEOTIDE SEQUENCE</scope>
    <source>
        <strain evidence="1">CHK179-7159</strain>
    </source>
</reference>
<accession>A0A9D2I5W3</accession>
<name>A0A9D2I5W3_9FIRM</name>